<keyword evidence="1" id="KW-1133">Transmembrane helix</keyword>
<dbReference type="STRING" id="1227739.Hsw_3321"/>
<protein>
    <submittedName>
        <fullName evidence="2">Uncharacterized protein</fullName>
    </submittedName>
</protein>
<dbReference type="KEGG" id="hsw:Hsw_3321"/>
<evidence type="ECO:0000313" key="2">
    <source>
        <dbReference type="EMBL" id="AHJ98916.1"/>
    </source>
</evidence>
<gene>
    <name evidence="2" type="ORF">Hsw_3321</name>
</gene>
<keyword evidence="3" id="KW-1185">Reference proteome</keyword>
<dbReference type="Proteomes" id="UP000019423">
    <property type="component" value="Chromosome"/>
</dbReference>
<reference evidence="2 3" key="1">
    <citation type="submission" date="2014-01" db="EMBL/GenBank/DDBJ databases">
        <title>Complete genome sequence of ionizing-radiation resistance bacterium Hymenobacter swuensis DY53.</title>
        <authorList>
            <person name="Jung J.-H."/>
            <person name="Jeong S.-W."/>
            <person name="Joe M.-H."/>
            <person name="Cho y.-j."/>
            <person name="Kim M.-K."/>
            <person name="Lim S.-Y."/>
        </authorList>
    </citation>
    <scope>NUCLEOTIDE SEQUENCE [LARGE SCALE GENOMIC DNA]</scope>
    <source>
        <strain evidence="2 3">DY53</strain>
    </source>
</reference>
<name>W8F8J9_9BACT</name>
<feature type="transmembrane region" description="Helical" evidence="1">
    <location>
        <begin position="20"/>
        <end position="41"/>
    </location>
</feature>
<proteinExistence type="predicted"/>
<dbReference type="AlphaFoldDB" id="W8F8J9"/>
<evidence type="ECO:0000256" key="1">
    <source>
        <dbReference type="SAM" id="Phobius"/>
    </source>
</evidence>
<evidence type="ECO:0000313" key="3">
    <source>
        <dbReference type="Proteomes" id="UP000019423"/>
    </source>
</evidence>
<keyword evidence="1" id="KW-0812">Transmembrane</keyword>
<dbReference type="HOGENOM" id="CLU_3136572_0_0_10"/>
<keyword evidence="1" id="KW-0472">Membrane</keyword>
<accession>W8F8J9</accession>
<organism evidence="2 3">
    <name type="scientific">Hymenobacter swuensis DY53</name>
    <dbReference type="NCBI Taxonomy" id="1227739"/>
    <lineage>
        <taxon>Bacteria</taxon>
        <taxon>Pseudomonadati</taxon>
        <taxon>Bacteroidota</taxon>
        <taxon>Cytophagia</taxon>
        <taxon>Cytophagales</taxon>
        <taxon>Hymenobacteraceae</taxon>
        <taxon>Hymenobacter</taxon>
    </lineage>
</organism>
<sequence>MFDDYESDEEEAEDGMSQGLRVLAIFCILAAIIYPIAEWAAGRWLETHP</sequence>
<dbReference type="EMBL" id="CP007145">
    <property type="protein sequence ID" value="AHJ98916.1"/>
    <property type="molecule type" value="Genomic_DNA"/>
</dbReference>
<dbReference type="PATRIC" id="fig|1227739.3.peg.3487"/>